<dbReference type="PANTHER" id="PTHR11739">
    <property type="entry name" value="CITRATE SYNTHASE"/>
    <property type="match status" value="1"/>
</dbReference>
<dbReference type="GO" id="GO:0036440">
    <property type="term" value="F:citrate synthase activity"/>
    <property type="evidence" value="ECO:0007669"/>
    <property type="project" value="UniProtKB-EC"/>
</dbReference>
<dbReference type="GO" id="GO:0006099">
    <property type="term" value="P:tricarboxylic acid cycle"/>
    <property type="evidence" value="ECO:0007669"/>
    <property type="project" value="UniProtKB-UniPathway"/>
</dbReference>
<evidence type="ECO:0000256" key="7">
    <source>
        <dbReference type="PIRSR" id="PIRSR001369-1"/>
    </source>
</evidence>
<evidence type="ECO:0000256" key="5">
    <source>
        <dbReference type="ARBA" id="ARBA00049288"/>
    </source>
</evidence>
<evidence type="ECO:0000256" key="1">
    <source>
        <dbReference type="ARBA" id="ARBA00005163"/>
    </source>
</evidence>
<organism evidence="9 10">
    <name type="scientific">Corynebacterium provencense</name>
    <dbReference type="NCBI Taxonomy" id="1737425"/>
    <lineage>
        <taxon>Bacteria</taxon>
        <taxon>Bacillati</taxon>
        <taxon>Actinomycetota</taxon>
        <taxon>Actinomycetes</taxon>
        <taxon>Mycobacteriales</taxon>
        <taxon>Corynebacteriaceae</taxon>
        <taxon>Corynebacterium</taxon>
    </lineage>
</organism>
<dbReference type="PIRSF" id="PIRSF001369">
    <property type="entry name" value="Citrate_synth"/>
    <property type="match status" value="1"/>
</dbReference>
<gene>
    <name evidence="9" type="primary">prpC2</name>
    <name evidence="9" type="ORF">Csp1_21790</name>
</gene>
<keyword evidence="10" id="KW-1185">Reference proteome</keyword>
<evidence type="ECO:0000256" key="2">
    <source>
        <dbReference type="ARBA" id="ARBA00010566"/>
    </source>
</evidence>
<dbReference type="GO" id="GO:0005975">
    <property type="term" value="P:carbohydrate metabolic process"/>
    <property type="evidence" value="ECO:0007669"/>
    <property type="project" value="TreeGrafter"/>
</dbReference>
<dbReference type="InterPro" id="IPR016143">
    <property type="entry name" value="Citrate_synth-like_sm_a-sub"/>
</dbReference>
<feature type="active site" evidence="7">
    <location>
        <position position="322"/>
    </location>
</feature>
<evidence type="ECO:0000256" key="3">
    <source>
        <dbReference type="ARBA" id="ARBA00022532"/>
    </source>
</evidence>
<dbReference type="Gene3D" id="1.10.580.10">
    <property type="entry name" value="Citrate Synthase, domain 1"/>
    <property type="match status" value="1"/>
</dbReference>
<evidence type="ECO:0000313" key="9">
    <source>
        <dbReference type="EMBL" id="AWT26932.1"/>
    </source>
</evidence>
<evidence type="ECO:0000256" key="8">
    <source>
        <dbReference type="RuleBase" id="RU003406"/>
    </source>
</evidence>
<dbReference type="PROSITE" id="PS00480">
    <property type="entry name" value="CITRATE_SYNTHASE"/>
    <property type="match status" value="1"/>
</dbReference>
<dbReference type="EMBL" id="CP024988">
    <property type="protein sequence ID" value="AWT26932.1"/>
    <property type="molecule type" value="Genomic_DNA"/>
</dbReference>
<dbReference type="PRINTS" id="PR00143">
    <property type="entry name" value="CITRTSNTHASE"/>
</dbReference>
<comment type="similarity">
    <text evidence="2 6 8">Belongs to the citrate synthase family.</text>
</comment>
<dbReference type="SUPFAM" id="SSF48256">
    <property type="entry name" value="Citrate synthase"/>
    <property type="match status" value="1"/>
</dbReference>
<dbReference type="Proteomes" id="UP000247696">
    <property type="component" value="Chromosome"/>
</dbReference>
<dbReference type="UniPathway" id="UPA00223"/>
<reference evidence="10" key="1">
    <citation type="submission" date="2017-11" db="EMBL/GenBank/DDBJ databases">
        <title>Otitis media/interna in a cat caused by the recently described species Corynebacterium provencense.</title>
        <authorList>
            <person name="Kittl S."/>
            <person name="Brodard I."/>
            <person name="Rychener L."/>
            <person name="Jores J."/>
            <person name="Roosje P."/>
            <person name="Gobeli Brawand S."/>
        </authorList>
    </citation>
    <scope>NUCLEOTIDE SEQUENCE [LARGE SCALE GENOMIC DNA]</scope>
    <source>
        <strain evidence="10">17KM38</strain>
    </source>
</reference>
<keyword evidence="3" id="KW-0816">Tricarboxylic acid cycle</keyword>
<dbReference type="InterPro" id="IPR024176">
    <property type="entry name" value="Citrate_synthase_bac-typ"/>
</dbReference>
<dbReference type="OrthoDB" id="9800864at2"/>
<dbReference type="Gene3D" id="1.10.230.10">
    <property type="entry name" value="Cytochrome P450-Terp, domain 2"/>
    <property type="match status" value="1"/>
</dbReference>
<dbReference type="PANTHER" id="PTHR11739:SF4">
    <property type="entry name" value="CITRATE SYNTHASE, PEROXISOMAL"/>
    <property type="match status" value="1"/>
</dbReference>
<keyword evidence="9" id="KW-0012">Acyltransferase</keyword>
<dbReference type="RefSeq" id="WP_110481944.1">
    <property type="nucleotide sequence ID" value="NZ_CP024988.1"/>
</dbReference>
<proteinExistence type="inferred from homology"/>
<dbReference type="NCBIfam" id="NF010636">
    <property type="entry name" value="PRK14033.1"/>
    <property type="match status" value="1"/>
</dbReference>
<dbReference type="KEGG" id="cpre:Csp1_21790"/>
<evidence type="ECO:0000256" key="6">
    <source>
        <dbReference type="PIRNR" id="PIRNR001369"/>
    </source>
</evidence>
<dbReference type="InterPro" id="IPR036969">
    <property type="entry name" value="Citrate_synthase_sf"/>
</dbReference>
<dbReference type="InterPro" id="IPR002020">
    <property type="entry name" value="Citrate_synthase"/>
</dbReference>
<protein>
    <recommendedName>
        <fullName evidence="6">Citrate synthase</fullName>
    </recommendedName>
</protein>
<dbReference type="NCBIfam" id="TIGR01800">
    <property type="entry name" value="cit_synth_II"/>
    <property type="match status" value="1"/>
</dbReference>
<dbReference type="AlphaFoldDB" id="A0A2Z3YPZ9"/>
<dbReference type="Pfam" id="PF00285">
    <property type="entry name" value="Citrate_synt"/>
    <property type="match status" value="1"/>
</dbReference>
<dbReference type="InterPro" id="IPR019810">
    <property type="entry name" value="Citrate_synthase_AS"/>
</dbReference>
<dbReference type="GO" id="GO:0005829">
    <property type="term" value="C:cytosol"/>
    <property type="evidence" value="ECO:0007669"/>
    <property type="project" value="TreeGrafter"/>
</dbReference>
<dbReference type="InterPro" id="IPR016142">
    <property type="entry name" value="Citrate_synth-like_lrg_a-sub"/>
</dbReference>
<evidence type="ECO:0000313" key="10">
    <source>
        <dbReference type="Proteomes" id="UP000247696"/>
    </source>
</evidence>
<sequence>MNATDSTATEVRKGLNGVIVDYTAVSKVVPETNSLTYRGYPVQELVEHCTFEDVAYLLWNGELPTPEQKEEFERTERSLRGIPQALVDLVDGLPQDCHPMDVCRTAVSWIGAHDAQAGDRSVDGVRRIGLNLLAKLPTVVAYDMRRRRGLGFIAPSPDRSIAENYLYMAFGDGEGSPATRPDDVEAFDQSLTLYAEHSFNASTFTGRVIASTTSDTYSAVTGAIGALKGPLHGGANEAVMHNFLEVGDPDRAEAWVLDKADRKEKIMGFGHRVYKRGDSRVPSMEAAMRRTAANHDGAKWVEMYEKMQDAMEKRTGILPNLDFPAGPTYYMLGIDIPFFTPIFVIARVVGWTAHIAEQNADNALIRPLSAYNGEPQRSVNDRPAA</sequence>
<evidence type="ECO:0000256" key="4">
    <source>
        <dbReference type="ARBA" id="ARBA00022679"/>
    </source>
</evidence>
<dbReference type="STRING" id="1737425.GCA_900049755_01163"/>
<name>A0A2Z3YPZ9_9CORY</name>
<comment type="catalytic activity">
    <reaction evidence="5">
        <text>oxaloacetate + acetyl-CoA + H2O = citrate + CoA + H(+)</text>
        <dbReference type="Rhea" id="RHEA:16845"/>
        <dbReference type="ChEBI" id="CHEBI:15377"/>
        <dbReference type="ChEBI" id="CHEBI:15378"/>
        <dbReference type="ChEBI" id="CHEBI:16452"/>
        <dbReference type="ChEBI" id="CHEBI:16947"/>
        <dbReference type="ChEBI" id="CHEBI:57287"/>
        <dbReference type="ChEBI" id="CHEBI:57288"/>
        <dbReference type="EC" id="2.3.3.16"/>
    </reaction>
</comment>
<dbReference type="InterPro" id="IPR011278">
    <property type="entry name" value="2-MeCitrate/Citrate_synth_II"/>
</dbReference>
<feature type="active site" evidence="7">
    <location>
        <position position="271"/>
    </location>
</feature>
<keyword evidence="4 6" id="KW-0808">Transferase</keyword>
<comment type="pathway">
    <text evidence="1">Carbohydrate metabolism; tricarboxylic acid cycle.</text>
</comment>
<accession>A0A2Z3YPZ9</accession>